<keyword evidence="2" id="KW-1185">Reference proteome</keyword>
<sequence>MTDSMDCYQSAEAEADVVKQHLRGLRKRGNLWIGHVESAEAFEDMLHDLADINVAFYTTCSVKKNSMRLWQSISVIQCFESVRYRSRNVAGILSVGVSDPPTGYARVCASLTRMANVRVGRVGGPEAIQLRVCFIAMHRGARLGSGYPSWLLATKHRPFA</sequence>
<proteinExistence type="predicted"/>
<organism evidence="1 2">
    <name type="scientific">Hyalomma asiaticum</name>
    <name type="common">Tick</name>
    <dbReference type="NCBI Taxonomy" id="266040"/>
    <lineage>
        <taxon>Eukaryota</taxon>
        <taxon>Metazoa</taxon>
        <taxon>Ecdysozoa</taxon>
        <taxon>Arthropoda</taxon>
        <taxon>Chelicerata</taxon>
        <taxon>Arachnida</taxon>
        <taxon>Acari</taxon>
        <taxon>Parasitiformes</taxon>
        <taxon>Ixodida</taxon>
        <taxon>Ixodoidea</taxon>
        <taxon>Ixodidae</taxon>
        <taxon>Hyalomminae</taxon>
        <taxon>Hyalomma</taxon>
    </lineage>
</organism>
<protein>
    <submittedName>
        <fullName evidence="1">Uncharacterized protein</fullName>
    </submittedName>
</protein>
<name>A0ACB7SDU8_HYAAI</name>
<comment type="caution">
    <text evidence="1">The sequence shown here is derived from an EMBL/GenBank/DDBJ whole genome shotgun (WGS) entry which is preliminary data.</text>
</comment>
<dbReference type="EMBL" id="CM023484">
    <property type="protein sequence ID" value="KAH6932231.1"/>
    <property type="molecule type" value="Genomic_DNA"/>
</dbReference>
<reference evidence="1" key="1">
    <citation type="submission" date="2020-05" db="EMBL/GenBank/DDBJ databases">
        <title>Large-scale comparative analyses of tick genomes elucidate their genetic diversity and vector capacities.</title>
        <authorList>
            <person name="Jia N."/>
            <person name="Wang J."/>
            <person name="Shi W."/>
            <person name="Du L."/>
            <person name="Sun Y."/>
            <person name="Zhan W."/>
            <person name="Jiang J."/>
            <person name="Wang Q."/>
            <person name="Zhang B."/>
            <person name="Ji P."/>
            <person name="Sakyi L.B."/>
            <person name="Cui X."/>
            <person name="Yuan T."/>
            <person name="Jiang B."/>
            <person name="Yang W."/>
            <person name="Lam T.T.-Y."/>
            <person name="Chang Q."/>
            <person name="Ding S."/>
            <person name="Wang X."/>
            <person name="Zhu J."/>
            <person name="Ruan X."/>
            <person name="Zhao L."/>
            <person name="Wei J."/>
            <person name="Que T."/>
            <person name="Du C."/>
            <person name="Cheng J."/>
            <person name="Dai P."/>
            <person name="Han X."/>
            <person name="Huang E."/>
            <person name="Gao Y."/>
            <person name="Liu J."/>
            <person name="Shao H."/>
            <person name="Ye R."/>
            <person name="Li L."/>
            <person name="Wei W."/>
            <person name="Wang X."/>
            <person name="Wang C."/>
            <person name="Yang T."/>
            <person name="Huo Q."/>
            <person name="Li W."/>
            <person name="Guo W."/>
            <person name="Chen H."/>
            <person name="Zhou L."/>
            <person name="Ni X."/>
            <person name="Tian J."/>
            <person name="Zhou Y."/>
            <person name="Sheng Y."/>
            <person name="Liu T."/>
            <person name="Pan Y."/>
            <person name="Xia L."/>
            <person name="Li J."/>
            <person name="Zhao F."/>
            <person name="Cao W."/>
        </authorList>
    </citation>
    <scope>NUCLEOTIDE SEQUENCE</scope>
    <source>
        <strain evidence="1">Hyas-2018</strain>
    </source>
</reference>
<evidence type="ECO:0000313" key="1">
    <source>
        <dbReference type="EMBL" id="KAH6932231.1"/>
    </source>
</evidence>
<gene>
    <name evidence="1" type="ORF">HPB50_003755</name>
</gene>
<accession>A0ACB7SDU8</accession>
<evidence type="ECO:0000313" key="2">
    <source>
        <dbReference type="Proteomes" id="UP000821845"/>
    </source>
</evidence>
<dbReference type="Proteomes" id="UP000821845">
    <property type="component" value="Chromosome 4"/>
</dbReference>